<comment type="caution">
    <text evidence="2">The sequence shown here is derived from an EMBL/GenBank/DDBJ whole genome shotgun (WGS) entry which is preliminary data.</text>
</comment>
<name>A0A511DQE2_9PSEU</name>
<evidence type="ECO:0000256" key="1">
    <source>
        <dbReference type="SAM" id="MobiDB-lite"/>
    </source>
</evidence>
<proteinExistence type="predicted"/>
<evidence type="ECO:0000313" key="2">
    <source>
        <dbReference type="EMBL" id="GEL27061.1"/>
    </source>
</evidence>
<accession>A0A511DQE2</accession>
<dbReference type="AlphaFoldDB" id="A0A511DQE2"/>
<keyword evidence="3" id="KW-1185">Reference proteome</keyword>
<dbReference type="Proteomes" id="UP000321685">
    <property type="component" value="Unassembled WGS sequence"/>
</dbReference>
<organism evidence="2 3">
    <name type="scientific">Pseudonocardia sulfidoxydans NBRC 16205</name>
    <dbReference type="NCBI Taxonomy" id="1223511"/>
    <lineage>
        <taxon>Bacteria</taxon>
        <taxon>Bacillati</taxon>
        <taxon>Actinomycetota</taxon>
        <taxon>Actinomycetes</taxon>
        <taxon>Pseudonocardiales</taxon>
        <taxon>Pseudonocardiaceae</taxon>
        <taxon>Pseudonocardia</taxon>
    </lineage>
</organism>
<dbReference type="EMBL" id="BJVJ01000140">
    <property type="protein sequence ID" value="GEL27061.1"/>
    <property type="molecule type" value="Genomic_DNA"/>
</dbReference>
<evidence type="ECO:0000313" key="3">
    <source>
        <dbReference type="Proteomes" id="UP000321685"/>
    </source>
</evidence>
<reference evidence="2 3" key="1">
    <citation type="submission" date="2019-07" db="EMBL/GenBank/DDBJ databases">
        <title>Whole genome shotgun sequence of Pseudonocardia sulfidoxydans NBRC 16205.</title>
        <authorList>
            <person name="Hosoyama A."/>
            <person name="Uohara A."/>
            <person name="Ohji S."/>
            <person name="Ichikawa N."/>
        </authorList>
    </citation>
    <scope>NUCLEOTIDE SEQUENCE [LARGE SCALE GENOMIC DNA]</scope>
    <source>
        <strain evidence="2 3">NBRC 16205</strain>
    </source>
</reference>
<protein>
    <submittedName>
        <fullName evidence="2">Uncharacterized protein</fullName>
    </submittedName>
</protein>
<feature type="region of interest" description="Disordered" evidence="1">
    <location>
        <begin position="153"/>
        <end position="172"/>
    </location>
</feature>
<sequence length="436" mass="49662">MGRPTRAGGSTARLSWFASSGVAHVLPGIMHGIPGNTGTVVHVPGPYPDFDSADYQLRWPRDLFARELAALRRAWPSGQMVSSEVERIVFLLDEAFLGQAPSDEYTQATKSRSFSFNDPWGSDPDPWASQKLDGDGYLDALVERLPELREHHEPRPYWPDRQRAHRGREVPGDETTVRRRFARLIEEQREAGLFGRELPPDCVDADPVDEADMLEARLGIPGLWPLKPENWDEDTFYGLIEVFHDLAARPRERHFHSYSGCGWHYDVFNTDSGRALYRWRINRLLDRAGVQLRLADTGEDTGRLVRVTDPGRADLLERALTTHRADDDTGVTERVRHAVSLYRRRDSTEHDKRSAVIALAGILEERRELIRAEVGRKDEGALFTLANEFAVRHQRRGQQGDYDPAFLDWMFWWYLGTVELTETILARQPEAGGQSA</sequence>
<gene>
    <name evidence="2" type="ORF">PSU4_60150</name>
</gene>